<accession>A0AAP9SFT7</accession>
<dbReference type="Gene3D" id="3.40.50.360">
    <property type="match status" value="1"/>
</dbReference>
<dbReference type="Proteomes" id="UP000503330">
    <property type="component" value="Chromosome"/>
</dbReference>
<dbReference type="PANTHER" id="PTHR39201:SF1">
    <property type="entry name" value="FLAVODOXIN-LIKE DOMAIN-CONTAINING PROTEIN"/>
    <property type="match status" value="1"/>
</dbReference>
<dbReference type="InterPro" id="IPR008254">
    <property type="entry name" value="Flavodoxin/NO_synth"/>
</dbReference>
<dbReference type="Pfam" id="PF12682">
    <property type="entry name" value="Flavodoxin_4"/>
    <property type="match status" value="1"/>
</dbReference>
<proteinExistence type="predicted"/>
<dbReference type="GO" id="GO:0010181">
    <property type="term" value="F:FMN binding"/>
    <property type="evidence" value="ECO:0007669"/>
    <property type="project" value="InterPro"/>
</dbReference>
<dbReference type="GeneID" id="61927357"/>
<feature type="region of interest" description="Disordered" evidence="1">
    <location>
        <begin position="26"/>
        <end position="55"/>
    </location>
</feature>
<evidence type="ECO:0000313" key="4">
    <source>
        <dbReference type="EMBL" id="QJA04095.1"/>
    </source>
</evidence>
<dbReference type="NCBIfam" id="NF005501">
    <property type="entry name" value="PRK07116.1"/>
    <property type="match status" value="1"/>
</dbReference>
<keyword evidence="2" id="KW-0732">Signal</keyword>
<feature type="compositionally biased region" description="Low complexity" evidence="1">
    <location>
        <begin position="39"/>
        <end position="54"/>
    </location>
</feature>
<feature type="signal peptide" evidence="2">
    <location>
        <begin position="1"/>
        <end position="21"/>
    </location>
</feature>
<feature type="chain" id="PRO_5042986964" evidence="2">
    <location>
        <begin position="22"/>
        <end position="217"/>
    </location>
</feature>
<dbReference type="PROSITE" id="PS51257">
    <property type="entry name" value="PROKAR_LIPOPROTEIN"/>
    <property type="match status" value="1"/>
</dbReference>
<feature type="domain" description="Flavodoxin-like" evidence="3">
    <location>
        <begin position="61"/>
        <end position="214"/>
    </location>
</feature>
<dbReference type="EMBL" id="CP048838">
    <property type="protein sequence ID" value="QJA04095.1"/>
    <property type="molecule type" value="Genomic_DNA"/>
</dbReference>
<reference evidence="4 5" key="1">
    <citation type="submission" date="2020-02" db="EMBL/GenBank/DDBJ databases">
        <authorList>
            <person name="Kociolek L.K."/>
            <person name="Ozer E.A."/>
        </authorList>
    </citation>
    <scope>NUCLEOTIDE SEQUENCE [LARGE SCALE GENOMIC DNA]</scope>
    <source>
        <strain evidence="4 5">ATCC 14501</strain>
    </source>
</reference>
<evidence type="ECO:0000259" key="3">
    <source>
        <dbReference type="Pfam" id="PF12682"/>
    </source>
</evidence>
<dbReference type="PANTHER" id="PTHR39201">
    <property type="entry name" value="EXPORTED PROTEIN-RELATED"/>
    <property type="match status" value="1"/>
</dbReference>
<evidence type="ECO:0000256" key="1">
    <source>
        <dbReference type="SAM" id="MobiDB-lite"/>
    </source>
</evidence>
<evidence type="ECO:0000313" key="5">
    <source>
        <dbReference type="Proteomes" id="UP000503330"/>
    </source>
</evidence>
<feature type="compositionally biased region" description="Polar residues" evidence="1">
    <location>
        <begin position="26"/>
        <end position="38"/>
    </location>
</feature>
<dbReference type="AlphaFoldDB" id="A0AAP9SFT7"/>
<organism evidence="4 5">
    <name type="scientific">Clostridium innocuum</name>
    <dbReference type="NCBI Taxonomy" id="1522"/>
    <lineage>
        <taxon>Bacteria</taxon>
        <taxon>Bacillati</taxon>
        <taxon>Bacillota</taxon>
        <taxon>Clostridia</taxon>
        <taxon>Eubacteriales</taxon>
        <taxon>Clostridiaceae</taxon>
        <taxon>Clostridium</taxon>
    </lineage>
</organism>
<dbReference type="RefSeq" id="WP_008728493.1">
    <property type="nucleotide sequence ID" value="NZ_BAAACC010000015.1"/>
</dbReference>
<evidence type="ECO:0000256" key="2">
    <source>
        <dbReference type="SAM" id="SignalP"/>
    </source>
</evidence>
<protein>
    <submittedName>
        <fullName evidence="4">Flavodoxin</fullName>
    </submittedName>
</protein>
<sequence length="217" mass="23689">MKKIMGLFITVILILSLAACAANGTESSSTADNDTNQPSASSFNEAEESNTASEQTKNDTKILVVCFSATGNTKAVAEKIVEVTGADYFEIIPAEPYSEDDLNYNDDNCRANREQQDKNARPSISGSIENMDQYEVVLIGHPIWWGMEPRIMNTFMESYDFSGKVLANFCTSGGSGIATSTENLKALSPNANWLEGKRLSGSSDTDEIQEWIDSLKL</sequence>
<name>A0AAP9SFT7_CLOIN</name>
<dbReference type="InterPro" id="IPR029039">
    <property type="entry name" value="Flavoprotein-like_sf"/>
</dbReference>
<dbReference type="GO" id="GO:0016651">
    <property type="term" value="F:oxidoreductase activity, acting on NAD(P)H"/>
    <property type="evidence" value="ECO:0007669"/>
    <property type="project" value="UniProtKB-ARBA"/>
</dbReference>
<gene>
    <name evidence="4" type="ORF">G4D54_17430</name>
</gene>
<dbReference type="SUPFAM" id="SSF52218">
    <property type="entry name" value="Flavoproteins"/>
    <property type="match status" value="1"/>
</dbReference>